<evidence type="ECO:0008006" key="8">
    <source>
        <dbReference type="Google" id="ProtNLM"/>
    </source>
</evidence>
<dbReference type="KEGG" id="dan:26515075"/>
<evidence type="ECO:0000256" key="5">
    <source>
        <dbReference type="SAM" id="SignalP"/>
    </source>
</evidence>
<dbReference type="InterPro" id="IPR032675">
    <property type="entry name" value="LRR_dom_sf"/>
</dbReference>
<dbReference type="GO" id="GO:0031012">
    <property type="term" value="C:extracellular matrix"/>
    <property type="evidence" value="ECO:0007669"/>
    <property type="project" value="TreeGrafter"/>
</dbReference>
<dbReference type="InterPro" id="IPR003591">
    <property type="entry name" value="Leu-rich_rpt_typical-subtyp"/>
</dbReference>
<evidence type="ECO:0000256" key="1">
    <source>
        <dbReference type="ARBA" id="ARBA00022614"/>
    </source>
</evidence>
<dbReference type="Pfam" id="PF13855">
    <property type="entry name" value="LRR_8"/>
    <property type="match status" value="1"/>
</dbReference>
<dbReference type="InterPro" id="IPR001611">
    <property type="entry name" value="Leu-rich_rpt"/>
</dbReference>
<protein>
    <recommendedName>
        <fullName evidence="8">LRRCT domain-containing protein</fullName>
    </recommendedName>
</protein>
<dbReference type="AlphaFoldDB" id="A0A0P9CC21"/>
<evidence type="ECO:0000313" key="7">
    <source>
        <dbReference type="Proteomes" id="UP000007801"/>
    </source>
</evidence>
<dbReference type="EMBL" id="CH902617">
    <property type="protein sequence ID" value="KPU80638.1"/>
    <property type="molecule type" value="Genomic_DNA"/>
</dbReference>
<feature type="signal peptide" evidence="5">
    <location>
        <begin position="1"/>
        <end position="23"/>
    </location>
</feature>
<dbReference type="Proteomes" id="UP000007801">
    <property type="component" value="Unassembled WGS sequence"/>
</dbReference>
<keyword evidence="1" id="KW-0433">Leucine-rich repeat</keyword>
<keyword evidence="3" id="KW-0677">Repeat</keyword>
<accession>A0A0P9CC21</accession>
<dbReference type="SUPFAM" id="SSF52058">
    <property type="entry name" value="L domain-like"/>
    <property type="match status" value="1"/>
</dbReference>
<dbReference type="PROSITE" id="PS51450">
    <property type="entry name" value="LRR"/>
    <property type="match status" value="5"/>
</dbReference>
<dbReference type="Gene3D" id="3.80.10.10">
    <property type="entry name" value="Ribonuclease Inhibitor"/>
    <property type="match status" value="1"/>
</dbReference>
<reference evidence="6 7" key="1">
    <citation type="journal article" date="2007" name="Nature">
        <title>Evolution of genes and genomes on the Drosophila phylogeny.</title>
        <authorList>
            <consortium name="Drosophila 12 Genomes Consortium"/>
            <person name="Clark A.G."/>
            <person name="Eisen M.B."/>
            <person name="Smith D.R."/>
            <person name="Bergman C.M."/>
            <person name="Oliver B."/>
            <person name="Markow T.A."/>
            <person name="Kaufman T.C."/>
            <person name="Kellis M."/>
            <person name="Gelbart W."/>
            <person name="Iyer V.N."/>
            <person name="Pollard D.A."/>
            <person name="Sackton T.B."/>
            <person name="Larracuente A.M."/>
            <person name="Singh N.D."/>
            <person name="Abad J.P."/>
            <person name="Abt D.N."/>
            <person name="Adryan B."/>
            <person name="Aguade M."/>
            <person name="Akashi H."/>
            <person name="Anderson W.W."/>
            <person name="Aquadro C.F."/>
            <person name="Ardell D.H."/>
            <person name="Arguello R."/>
            <person name="Artieri C.G."/>
            <person name="Barbash D.A."/>
            <person name="Barker D."/>
            <person name="Barsanti P."/>
            <person name="Batterham P."/>
            <person name="Batzoglou S."/>
            <person name="Begun D."/>
            <person name="Bhutkar A."/>
            <person name="Blanco E."/>
            <person name="Bosak S.A."/>
            <person name="Bradley R.K."/>
            <person name="Brand A.D."/>
            <person name="Brent M.R."/>
            <person name="Brooks A.N."/>
            <person name="Brown R.H."/>
            <person name="Butlin R.K."/>
            <person name="Caggese C."/>
            <person name="Calvi B.R."/>
            <person name="Bernardo de Carvalho A."/>
            <person name="Caspi A."/>
            <person name="Castrezana S."/>
            <person name="Celniker S.E."/>
            <person name="Chang J.L."/>
            <person name="Chapple C."/>
            <person name="Chatterji S."/>
            <person name="Chinwalla A."/>
            <person name="Civetta A."/>
            <person name="Clifton S.W."/>
            <person name="Comeron J.M."/>
            <person name="Costello J.C."/>
            <person name="Coyne J.A."/>
            <person name="Daub J."/>
            <person name="David R.G."/>
            <person name="Delcher A.L."/>
            <person name="Delehaunty K."/>
            <person name="Do C.B."/>
            <person name="Ebling H."/>
            <person name="Edwards K."/>
            <person name="Eickbush T."/>
            <person name="Evans J.D."/>
            <person name="Filipski A."/>
            <person name="Findeiss S."/>
            <person name="Freyhult E."/>
            <person name="Fulton L."/>
            <person name="Fulton R."/>
            <person name="Garcia A.C."/>
            <person name="Gardiner A."/>
            <person name="Garfield D.A."/>
            <person name="Garvin B.E."/>
            <person name="Gibson G."/>
            <person name="Gilbert D."/>
            <person name="Gnerre S."/>
            <person name="Godfrey J."/>
            <person name="Good R."/>
            <person name="Gotea V."/>
            <person name="Gravely B."/>
            <person name="Greenberg A.J."/>
            <person name="Griffiths-Jones S."/>
            <person name="Gross S."/>
            <person name="Guigo R."/>
            <person name="Gustafson E.A."/>
            <person name="Haerty W."/>
            <person name="Hahn M.W."/>
            <person name="Halligan D.L."/>
            <person name="Halpern A.L."/>
            <person name="Halter G.M."/>
            <person name="Han M.V."/>
            <person name="Heger A."/>
            <person name="Hillier L."/>
            <person name="Hinrichs A.S."/>
            <person name="Holmes I."/>
            <person name="Hoskins R.A."/>
            <person name="Hubisz M.J."/>
            <person name="Hultmark D."/>
            <person name="Huntley M.A."/>
            <person name="Jaffe D.B."/>
            <person name="Jagadeeshan S."/>
            <person name="Jeck W.R."/>
            <person name="Johnson J."/>
            <person name="Jones C.D."/>
            <person name="Jordan W.C."/>
            <person name="Karpen G.H."/>
            <person name="Kataoka E."/>
            <person name="Keightley P.D."/>
            <person name="Kheradpour P."/>
            <person name="Kirkness E.F."/>
            <person name="Koerich L.B."/>
            <person name="Kristiansen K."/>
            <person name="Kudrna D."/>
            <person name="Kulathinal R.J."/>
            <person name="Kumar S."/>
            <person name="Kwok R."/>
            <person name="Lander E."/>
            <person name="Langley C.H."/>
            <person name="Lapoint R."/>
            <person name="Lazzaro B.P."/>
            <person name="Lee S.J."/>
            <person name="Levesque L."/>
            <person name="Li R."/>
            <person name="Lin C.F."/>
            <person name="Lin M.F."/>
            <person name="Lindblad-Toh K."/>
            <person name="Llopart A."/>
            <person name="Long M."/>
            <person name="Low L."/>
            <person name="Lozovsky E."/>
            <person name="Lu J."/>
            <person name="Luo M."/>
            <person name="Machado C.A."/>
            <person name="Makalowski W."/>
            <person name="Marzo M."/>
            <person name="Matsuda M."/>
            <person name="Matzkin L."/>
            <person name="McAllister B."/>
            <person name="McBride C.S."/>
            <person name="McKernan B."/>
            <person name="McKernan K."/>
            <person name="Mendez-Lago M."/>
            <person name="Minx P."/>
            <person name="Mollenhauer M.U."/>
            <person name="Montooth K."/>
            <person name="Mount S.M."/>
            <person name="Mu X."/>
            <person name="Myers E."/>
            <person name="Negre B."/>
            <person name="Newfeld S."/>
            <person name="Nielsen R."/>
            <person name="Noor M.A."/>
            <person name="O'Grady P."/>
            <person name="Pachter L."/>
            <person name="Papaceit M."/>
            <person name="Parisi M.J."/>
            <person name="Parisi M."/>
            <person name="Parts L."/>
            <person name="Pedersen J.S."/>
            <person name="Pesole G."/>
            <person name="Phillippy A.M."/>
            <person name="Ponting C.P."/>
            <person name="Pop M."/>
            <person name="Porcelli D."/>
            <person name="Powell J.R."/>
            <person name="Prohaska S."/>
            <person name="Pruitt K."/>
            <person name="Puig M."/>
            <person name="Quesneville H."/>
            <person name="Ram K.R."/>
            <person name="Rand D."/>
            <person name="Rasmussen M.D."/>
            <person name="Reed L.K."/>
            <person name="Reenan R."/>
            <person name="Reily A."/>
            <person name="Remington K.A."/>
            <person name="Rieger T.T."/>
            <person name="Ritchie M.G."/>
            <person name="Robin C."/>
            <person name="Rogers Y.H."/>
            <person name="Rohde C."/>
            <person name="Rozas J."/>
            <person name="Rubenfield M.J."/>
            <person name="Ruiz A."/>
            <person name="Russo S."/>
            <person name="Salzberg S.L."/>
            <person name="Sanchez-Gracia A."/>
            <person name="Saranga D.J."/>
            <person name="Sato H."/>
            <person name="Schaeffer S.W."/>
            <person name="Schatz M.C."/>
            <person name="Schlenke T."/>
            <person name="Schwartz R."/>
            <person name="Segarra C."/>
            <person name="Singh R.S."/>
            <person name="Sirot L."/>
            <person name="Sirota M."/>
            <person name="Sisneros N.B."/>
            <person name="Smith C.D."/>
            <person name="Smith T.F."/>
            <person name="Spieth J."/>
            <person name="Stage D.E."/>
            <person name="Stark A."/>
            <person name="Stephan W."/>
            <person name="Strausberg R.L."/>
            <person name="Strempel S."/>
            <person name="Sturgill D."/>
            <person name="Sutton G."/>
            <person name="Sutton G.G."/>
            <person name="Tao W."/>
            <person name="Teichmann S."/>
            <person name="Tobari Y.N."/>
            <person name="Tomimura Y."/>
            <person name="Tsolas J.M."/>
            <person name="Valente V.L."/>
            <person name="Venter E."/>
            <person name="Venter J.C."/>
            <person name="Vicario S."/>
            <person name="Vieira F.G."/>
            <person name="Vilella A.J."/>
            <person name="Villasante A."/>
            <person name="Walenz B."/>
            <person name="Wang J."/>
            <person name="Wasserman M."/>
            <person name="Watts T."/>
            <person name="Wilson D."/>
            <person name="Wilson R.K."/>
            <person name="Wing R.A."/>
            <person name="Wolfner M.F."/>
            <person name="Wong A."/>
            <person name="Wong G.K."/>
            <person name="Wu C.I."/>
            <person name="Wu G."/>
            <person name="Yamamoto D."/>
            <person name="Yang H.P."/>
            <person name="Yang S.P."/>
            <person name="Yorke J.A."/>
            <person name="Yoshida K."/>
            <person name="Zdobnov E."/>
            <person name="Zhang P."/>
            <person name="Zhang Y."/>
            <person name="Zimin A.V."/>
            <person name="Baldwin J."/>
            <person name="Abdouelleil A."/>
            <person name="Abdulkadir J."/>
            <person name="Abebe A."/>
            <person name="Abera B."/>
            <person name="Abreu J."/>
            <person name="Acer S.C."/>
            <person name="Aftuck L."/>
            <person name="Alexander A."/>
            <person name="An P."/>
            <person name="Anderson E."/>
            <person name="Anderson S."/>
            <person name="Arachi H."/>
            <person name="Azer M."/>
            <person name="Bachantsang P."/>
            <person name="Barry A."/>
            <person name="Bayul T."/>
            <person name="Berlin A."/>
            <person name="Bessette D."/>
            <person name="Bloom T."/>
            <person name="Blye J."/>
            <person name="Boguslavskiy L."/>
            <person name="Bonnet C."/>
            <person name="Boukhgalter B."/>
            <person name="Bourzgui I."/>
            <person name="Brown A."/>
            <person name="Cahill P."/>
            <person name="Channer S."/>
            <person name="Cheshatsang Y."/>
            <person name="Chuda L."/>
            <person name="Citroen M."/>
            <person name="Collymore A."/>
            <person name="Cooke P."/>
            <person name="Costello M."/>
            <person name="D'Aco K."/>
            <person name="Daza R."/>
            <person name="De Haan G."/>
            <person name="DeGray S."/>
            <person name="DeMaso C."/>
            <person name="Dhargay N."/>
            <person name="Dooley K."/>
            <person name="Dooley E."/>
            <person name="Doricent M."/>
            <person name="Dorje P."/>
            <person name="Dorjee K."/>
            <person name="Dupes A."/>
            <person name="Elong R."/>
            <person name="Falk J."/>
            <person name="Farina A."/>
            <person name="Faro S."/>
            <person name="Ferguson D."/>
            <person name="Fisher S."/>
            <person name="Foley C.D."/>
            <person name="Franke A."/>
            <person name="Friedrich D."/>
            <person name="Gadbois L."/>
            <person name="Gearin G."/>
            <person name="Gearin C.R."/>
            <person name="Giannoukos G."/>
            <person name="Goode T."/>
            <person name="Graham J."/>
            <person name="Grandbois E."/>
            <person name="Grewal S."/>
            <person name="Gyaltsen K."/>
            <person name="Hafez N."/>
            <person name="Hagos B."/>
            <person name="Hall J."/>
            <person name="Henson C."/>
            <person name="Hollinger A."/>
            <person name="Honan T."/>
            <person name="Huard M.D."/>
            <person name="Hughes L."/>
            <person name="Hurhula B."/>
            <person name="Husby M.E."/>
            <person name="Kamat A."/>
            <person name="Kanga B."/>
            <person name="Kashin S."/>
            <person name="Khazanovich D."/>
            <person name="Kisner P."/>
            <person name="Lance K."/>
            <person name="Lara M."/>
            <person name="Lee W."/>
            <person name="Lennon N."/>
            <person name="Letendre F."/>
            <person name="LeVine R."/>
            <person name="Lipovsky A."/>
            <person name="Liu X."/>
            <person name="Liu J."/>
            <person name="Liu S."/>
            <person name="Lokyitsang T."/>
            <person name="Lokyitsang Y."/>
            <person name="Lubonja R."/>
            <person name="Lui A."/>
            <person name="MacDonald P."/>
            <person name="Magnisalis V."/>
            <person name="Maru K."/>
            <person name="Matthews C."/>
            <person name="McCusker W."/>
            <person name="McDonough S."/>
            <person name="Mehta T."/>
            <person name="Meldrim J."/>
            <person name="Meneus L."/>
            <person name="Mihai O."/>
            <person name="Mihalev A."/>
            <person name="Mihova T."/>
            <person name="Mittelman R."/>
            <person name="Mlenga V."/>
            <person name="Montmayeur A."/>
            <person name="Mulrain L."/>
            <person name="Navidi A."/>
            <person name="Naylor J."/>
            <person name="Negash T."/>
            <person name="Nguyen T."/>
            <person name="Nguyen N."/>
            <person name="Nicol R."/>
            <person name="Norbu C."/>
            <person name="Norbu N."/>
            <person name="Novod N."/>
            <person name="O'Neill B."/>
            <person name="Osman S."/>
            <person name="Markiewicz E."/>
            <person name="Oyono O.L."/>
            <person name="Patti C."/>
            <person name="Phunkhang P."/>
            <person name="Pierre F."/>
            <person name="Priest M."/>
            <person name="Raghuraman S."/>
            <person name="Rege F."/>
            <person name="Reyes R."/>
            <person name="Rise C."/>
            <person name="Rogov P."/>
            <person name="Ross K."/>
            <person name="Ryan E."/>
            <person name="Settipalli S."/>
            <person name="Shea T."/>
            <person name="Sherpa N."/>
            <person name="Shi L."/>
            <person name="Shih D."/>
            <person name="Sparrow T."/>
            <person name="Spaulding J."/>
            <person name="Stalker J."/>
            <person name="Stange-Thomann N."/>
            <person name="Stavropoulos S."/>
            <person name="Stone C."/>
            <person name="Strader C."/>
            <person name="Tesfaye S."/>
            <person name="Thomson T."/>
            <person name="Thoulutsang Y."/>
            <person name="Thoulutsang D."/>
            <person name="Topham K."/>
            <person name="Topping I."/>
            <person name="Tsamla T."/>
            <person name="Vassiliev H."/>
            <person name="Vo A."/>
            <person name="Wangchuk T."/>
            <person name="Wangdi T."/>
            <person name="Weiand M."/>
            <person name="Wilkinson J."/>
            <person name="Wilson A."/>
            <person name="Yadav S."/>
            <person name="Young G."/>
            <person name="Yu Q."/>
            <person name="Zembek L."/>
            <person name="Zhong D."/>
            <person name="Zimmer A."/>
            <person name="Zwirko Z."/>
            <person name="Jaffe D.B."/>
            <person name="Alvarez P."/>
            <person name="Brockman W."/>
            <person name="Butler J."/>
            <person name="Chin C."/>
            <person name="Gnerre S."/>
            <person name="Grabherr M."/>
            <person name="Kleber M."/>
            <person name="Mauceli E."/>
            <person name="MacCallum I."/>
        </authorList>
    </citation>
    <scope>NUCLEOTIDE SEQUENCE [LARGE SCALE GENOMIC DNA]</scope>
    <source>
        <strain evidence="7">Tucson 14024-0371.13</strain>
    </source>
</reference>
<evidence type="ECO:0000256" key="4">
    <source>
        <dbReference type="SAM" id="Phobius"/>
    </source>
</evidence>
<dbReference type="PANTHER" id="PTHR24373:SF378">
    <property type="entry name" value="FI03225P-RELATED"/>
    <property type="match status" value="1"/>
</dbReference>
<keyword evidence="4" id="KW-0472">Membrane</keyword>
<dbReference type="PANTHER" id="PTHR24373">
    <property type="entry name" value="SLIT RELATED LEUCINE-RICH REPEAT NEURONAL PROTEIN"/>
    <property type="match status" value="1"/>
</dbReference>
<dbReference type="GeneID" id="26515075"/>
<organism evidence="6 7">
    <name type="scientific">Drosophila ananassae</name>
    <name type="common">Fruit fly</name>
    <dbReference type="NCBI Taxonomy" id="7217"/>
    <lineage>
        <taxon>Eukaryota</taxon>
        <taxon>Metazoa</taxon>
        <taxon>Ecdysozoa</taxon>
        <taxon>Arthropoda</taxon>
        <taxon>Hexapoda</taxon>
        <taxon>Insecta</taxon>
        <taxon>Pterygota</taxon>
        <taxon>Neoptera</taxon>
        <taxon>Endopterygota</taxon>
        <taxon>Diptera</taxon>
        <taxon>Brachycera</taxon>
        <taxon>Muscomorpha</taxon>
        <taxon>Ephydroidea</taxon>
        <taxon>Drosophilidae</taxon>
        <taxon>Drosophila</taxon>
        <taxon>Sophophora</taxon>
    </lineage>
</organism>
<dbReference type="OrthoDB" id="2013775at2759"/>
<evidence type="ECO:0000313" key="6">
    <source>
        <dbReference type="EMBL" id="KPU80638.1"/>
    </source>
</evidence>
<name>A0A0P9CC21_DROAN</name>
<gene>
    <name evidence="6" type="primary">Dana\GF27666</name>
    <name evidence="6" type="ORF">GF27666</name>
</gene>
<dbReference type="SMART" id="SM00369">
    <property type="entry name" value="LRR_TYP"/>
    <property type="match status" value="7"/>
</dbReference>
<keyword evidence="4" id="KW-0812">Transmembrane</keyword>
<dbReference type="SMR" id="A0A0P9CC21"/>
<keyword evidence="2 5" id="KW-0732">Signal</keyword>
<proteinExistence type="predicted"/>
<dbReference type="GO" id="GO:0005615">
    <property type="term" value="C:extracellular space"/>
    <property type="evidence" value="ECO:0007669"/>
    <property type="project" value="TreeGrafter"/>
</dbReference>
<feature type="transmembrane region" description="Helical" evidence="4">
    <location>
        <begin position="448"/>
        <end position="466"/>
    </location>
</feature>
<dbReference type="STRING" id="7217.A0A0P9CC21"/>
<sequence>MFILHAFVLVLSILFGFYGQVHGNSSKCPDFYCKLVDSKTNLSFSAPQLLELHLEFCSDLGALNASHLNRLTMKNCSKDSFKIEYLSSVKNISSLQLQNGNLTVLQDNEFGQMSKLKVLDLGGNSIRNVSGGTFRNLTQLKLLNLQNNNIKTLPEKVFQPLENLQLVDLSWNNITNFTKDVLDGNRNLKTLLLKGNPLIEVGFPDFHFQSIDLSHCLKLKEIKFFSKVDTLILENSGVERLISNERINQIKAANGKLKDLQLKNKDALIELDLRGSRLGLSGKNLSEYFCNMWSLERLDLSNNSLETLPQQLNILTEEVCLMPSLKFLNLAGNLLASFPMESYLIGPHLNILDLSNNRLKNFTLKSLMVGEASLQSLYLAGNQLTTFDYHILSSSTFKNLKEISLHDNKFEESFYDEMAKYLKAKNIHIIQKELSLQEDCPKKPKHEWSVYDILMIIFLLGVVFYVRSKIYSREKDNCCFGINWKRSRNSPNETVSFINNQETETNLL</sequence>
<keyword evidence="4" id="KW-1133">Transmembrane helix</keyword>
<feature type="chain" id="PRO_5006155844" description="LRRCT domain-containing protein" evidence="5">
    <location>
        <begin position="24"/>
        <end position="508"/>
    </location>
</feature>
<dbReference type="InParanoid" id="A0A0P9CC21"/>
<evidence type="ECO:0000256" key="2">
    <source>
        <dbReference type="ARBA" id="ARBA00022729"/>
    </source>
</evidence>
<dbReference type="InterPro" id="IPR050328">
    <property type="entry name" value="Dev_Immune_Receptor"/>
</dbReference>
<keyword evidence="7" id="KW-1185">Reference proteome</keyword>
<dbReference type="Pfam" id="PF00560">
    <property type="entry name" value="LRR_1"/>
    <property type="match status" value="1"/>
</dbReference>
<evidence type="ECO:0000256" key="3">
    <source>
        <dbReference type="ARBA" id="ARBA00022737"/>
    </source>
</evidence>